<evidence type="ECO:0000313" key="1">
    <source>
        <dbReference type="EMBL" id="KAI3672684.1"/>
    </source>
</evidence>
<sequence length="245" mass="27681">MPSAIFSLPLLWSLSSSSLLRFLYAFSCLHLSATSSSVPQFEFSPIPPPLSSIFLPPLFFWLGILPFSISPPLAFFLISPLPLFFNLSSSSSSHLTPHPLFFFSLFFAHLPLVVFSLPLPFFAFLPLVSNEWPPPFSFVLPRVCAKIPLSFFEGRPRLVVAPNLDLRPRWVCALWKLIKITGDVRHHGVVVHRRWFDGGGLPAGRTSRREEVGCGSLCSSHDMWVCLVMEMRSGKDKDELLFYKR</sequence>
<protein>
    <submittedName>
        <fullName evidence="1">Uncharacterized protein</fullName>
    </submittedName>
</protein>
<dbReference type="EMBL" id="CM042061">
    <property type="protein sequence ID" value="KAI3672684.1"/>
    <property type="molecule type" value="Genomic_DNA"/>
</dbReference>
<gene>
    <name evidence="1" type="ORF">L6452_38781</name>
</gene>
<name>A0ACB8XR15_ARCLA</name>
<comment type="caution">
    <text evidence="1">The sequence shown here is derived from an EMBL/GenBank/DDBJ whole genome shotgun (WGS) entry which is preliminary data.</text>
</comment>
<keyword evidence="2" id="KW-1185">Reference proteome</keyword>
<dbReference type="Proteomes" id="UP001055879">
    <property type="component" value="Linkage Group LG15"/>
</dbReference>
<reference evidence="1 2" key="2">
    <citation type="journal article" date="2022" name="Mol. Ecol. Resour.">
        <title>The genomes of chicory, endive, great burdock and yacon provide insights into Asteraceae paleo-polyploidization history and plant inulin production.</title>
        <authorList>
            <person name="Fan W."/>
            <person name="Wang S."/>
            <person name="Wang H."/>
            <person name="Wang A."/>
            <person name="Jiang F."/>
            <person name="Liu H."/>
            <person name="Zhao H."/>
            <person name="Xu D."/>
            <person name="Zhang Y."/>
        </authorList>
    </citation>
    <scope>NUCLEOTIDE SEQUENCE [LARGE SCALE GENOMIC DNA]</scope>
    <source>
        <strain evidence="2">cv. Niubang</strain>
    </source>
</reference>
<organism evidence="1 2">
    <name type="scientific">Arctium lappa</name>
    <name type="common">Greater burdock</name>
    <name type="synonym">Lappa major</name>
    <dbReference type="NCBI Taxonomy" id="4217"/>
    <lineage>
        <taxon>Eukaryota</taxon>
        <taxon>Viridiplantae</taxon>
        <taxon>Streptophyta</taxon>
        <taxon>Embryophyta</taxon>
        <taxon>Tracheophyta</taxon>
        <taxon>Spermatophyta</taxon>
        <taxon>Magnoliopsida</taxon>
        <taxon>eudicotyledons</taxon>
        <taxon>Gunneridae</taxon>
        <taxon>Pentapetalae</taxon>
        <taxon>asterids</taxon>
        <taxon>campanulids</taxon>
        <taxon>Asterales</taxon>
        <taxon>Asteraceae</taxon>
        <taxon>Carduoideae</taxon>
        <taxon>Cardueae</taxon>
        <taxon>Arctiinae</taxon>
        <taxon>Arctium</taxon>
    </lineage>
</organism>
<reference evidence="2" key="1">
    <citation type="journal article" date="2022" name="Mol. Ecol. Resour.">
        <title>The genomes of chicory, endive, great burdock and yacon provide insights into Asteraceae palaeo-polyploidization history and plant inulin production.</title>
        <authorList>
            <person name="Fan W."/>
            <person name="Wang S."/>
            <person name="Wang H."/>
            <person name="Wang A."/>
            <person name="Jiang F."/>
            <person name="Liu H."/>
            <person name="Zhao H."/>
            <person name="Xu D."/>
            <person name="Zhang Y."/>
        </authorList>
    </citation>
    <scope>NUCLEOTIDE SEQUENCE [LARGE SCALE GENOMIC DNA]</scope>
    <source>
        <strain evidence="2">cv. Niubang</strain>
    </source>
</reference>
<evidence type="ECO:0000313" key="2">
    <source>
        <dbReference type="Proteomes" id="UP001055879"/>
    </source>
</evidence>
<accession>A0ACB8XR15</accession>
<proteinExistence type="predicted"/>